<evidence type="ECO:0000256" key="11">
    <source>
        <dbReference type="ARBA" id="ARBA00023136"/>
    </source>
</evidence>
<evidence type="ECO:0000256" key="2">
    <source>
        <dbReference type="ARBA" id="ARBA00004443"/>
    </source>
</evidence>
<accession>A0A9N8VI55</accession>
<dbReference type="Proteomes" id="UP000789831">
    <property type="component" value="Unassembled WGS sequence"/>
</dbReference>
<dbReference type="PANTHER" id="PTHR22589">
    <property type="entry name" value="CARNITINE O-ACYLTRANSFERASE"/>
    <property type="match status" value="1"/>
</dbReference>
<keyword evidence="11" id="KW-0472">Membrane</keyword>
<feature type="active site" description="Proton acceptor" evidence="18">
    <location>
        <position position="340"/>
    </location>
</feature>
<dbReference type="GO" id="GO:0005777">
    <property type="term" value="C:peroxisome"/>
    <property type="evidence" value="ECO:0007669"/>
    <property type="project" value="UniProtKB-SubCell"/>
</dbReference>
<evidence type="ECO:0000256" key="7">
    <source>
        <dbReference type="ARBA" id="ARBA00022832"/>
    </source>
</evidence>
<evidence type="ECO:0000256" key="15">
    <source>
        <dbReference type="ARBA" id="ARBA00053195"/>
    </source>
</evidence>
<dbReference type="OrthoDB" id="240216at2759"/>
<keyword evidence="7" id="KW-0276">Fatty acid metabolism</keyword>
<evidence type="ECO:0000256" key="3">
    <source>
        <dbReference type="ARBA" id="ARBA00005232"/>
    </source>
</evidence>
<evidence type="ECO:0000256" key="6">
    <source>
        <dbReference type="ARBA" id="ARBA00022792"/>
    </source>
</evidence>
<reference evidence="23" key="1">
    <citation type="submission" date="2021-06" db="EMBL/GenBank/DDBJ databases">
        <authorList>
            <person name="Kallberg Y."/>
            <person name="Tangrot J."/>
            <person name="Rosling A."/>
        </authorList>
    </citation>
    <scope>NUCLEOTIDE SEQUENCE</scope>
    <source>
        <strain evidence="23">MT106</strain>
    </source>
</reference>
<evidence type="ECO:0000256" key="4">
    <source>
        <dbReference type="ARBA" id="ARBA00022448"/>
    </source>
</evidence>
<dbReference type="EC" id="2.3.1.7" evidence="16"/>
<evidence type="ECO:0000256" key="9">
    <source>
        <dbReference type="ARBA" id="ARBA00023098"/>
    </source>
</evidence>
<dbReference type="SUPFAM" id="SSF52777">
    <property type="entry name" value="CoA-dependent acyltransferases"/>
    <property type="match status" value="2"/>
</dbReference>
<dbReference type="GO" id="GO:0005743">
    <property type="term" value="C:mitochondrial inner membrane"/>
    <property type="evidence" value="ECO:0007669"/>
    <property type="project" value="UniProtKB-SubCell"/>
</dbReference>
<dbReference type="PROSITE" id="PS00439">
    <property type="entry name" value="ACYLTRANSF_C_1"/>
    <property type="match status" value="1"/>
</dbReference>
<feature type="compositionally biased region" description="Low complexity" evidence="20">
    <location>
        <begin position="7"/>
        <end position="21"/>
    </location>
</feature>
<evidence type="ECO:0000259" key="22">
    <source>
        <dbReference type="Pfam" id="PF13380"/>
    </source>
</evidence>
<dbReference type="InterPro" id="IPR039551">
    <property type="entry name" value="Cho/carn_acyl_trans"/>
</dbReference>
<evidence type="ECO:0000256" key="5">
    <source>
        <dbReference type="ARBA" id="ARBA00022679"/>
    </source>
</evidence>
<comment type="caution">
    <text evidence="23">The sequence shown here is derived from an EMBL/GenBank/DDBJ whole genome shotgun (WGS) entry which is preliminary data.</text>
</comment>
<dbReference type="InterPro" id="IPR003781">
    <property type="entry name" value="CoA-bd"/>
</dbReference>
<sequence>MVQRKFSAATASKAATAASPAPKKPIPYPVDTSVGPMYRYQKALPRLPVPVLADTLDVYLKSVQPLVTEEQYANTKQVVEEFKKPGGVGEELQKRLLARASDPKVVNWLEDWWNDLAYLGYRDPVVVYVSYFFAYKDDKLRKEPASRAASIITAALEFRKLVVNEQLEPEYAKGLPICMDSYKFMFHACRYPAKPSDYEKVYDHNTFNHITVIRNNKFYILELAKDGKQLSTAELESQIRKIYDLAGYTKDPALGALTSENRDTWTEARKLFIAADPKNEELLHKIETSAFAVCLDDTSPITREEISHACWVGDGRNRFNDKSLQFIVFENGKAGFMGEHSSMDGTPTCRLNDYVCDVIAKNKVEHGSADVRSNLPTPNKLEFTFNKQIIDDIRKAEKNFDDLVAKHDLRVQAYQGYGKNIIKKLGFSPDAYVQMIIQLAYYKTYGYSKATYESAQTRKFQHGRTEVCRSVSNDSVKWVKAMEDPHVSIEEKARLGRKAIEAHVKYMNEAVEGRGCDRHLLGLRLSLKPGESKPSIFTDPTYATSTHWSLSTSQLSSEHFVGYGWGEVVPDGYGIAYMVNNNFLNFNIVSLRLQNDKIWHYLSEAADEMREVFEYAQAKRGEDKQRRDLKEVVTIWRSNFLYFIIAGTGEDVIVERITSVVGASSVPTKYGNKVLKWYIANNRPVIPVNPSETTIENLQCVPNLSSITLLDATDTSVSVITPGKVTKQLGIKRIWLQPGAEYPDCDEFAEHAGIDLIYGGPCVLVDGPRFIVNSVI</sequence>
<evidence type="ECO:0000256" key="16">
    <source>
        <dbReference type="ARBA" id="ARBA00066910"/>
    </source>
</evidence>
<dbReference type="InterPro" id="IPR023213">
    <property type="entry name" value="CAT-like_dom_sf"/>
</dbReference>
<gene>
    <name evidence="23" type="ORF">AGERDE_LOCUS1712</name>
</gene>
<evidence type="ECO:0000259" key="21">
    <source>
        <dbReference type="Pfam" id="PF00755"/>
    </source>
</evidence>
<evidence type="ECO:0000313" key="24">
    <source>
        <dbReference type="Proteomes" id="UP000789831"/>
    </source>
</evidence>
<feature type="region of interest" description="Disordered" evidence="20">
    <location>
        <begin position="1"/>
        <end position="26"/>
    </location>
</feature>
<keyword evidence="5 19" id="KW-0808">Transferase</keyword>
<dbReference type="InterPro" id="IPR036291">
    <property type="entry name" value="NAD(P)-bd_dom_sf"/>
</dbReference>
<evidence type="ECO:0000256" key="14">
    <source>
        <dbReference type="ARBA" id="ARBA00052702"/>
    </source>
</evidence>
<dbReference type="Pfam" id="PF13380">
    <property type="entry name" value="CoA_binding_2"/>
    <property type="match status" value="1"/>
</dbReference>
<protein>
    <recommendedName>
        <fullName evidence="17">Carnitine O-acetyltransferase, mitochondrial</fullName>
        <ecNumber evidence="16">2.3.1.7</ecNumber>
    </recommendedName>
</protein>
<dbReference type="InterPro" id="IPR042231">
    <property type="entry name" value="Cho/carn_acyl_trans_2"/>
</dbReference>
<dbReference type="GO" id="GO:0006631">
    <property type="term" value="P:fatty acid metabolic process"/>
    <property type="evidence" value="ECO:0007669"/>
    <property type="project" value="UniProtKB-KW"/>
</dbReference>
<keyword evidence="12" id="KW-0576">Peroxisome</keyword>
<comment type="catalytic activity">
    <reaction evidence="14">
        <text>(R)-carnitine + acetyl-CoA = O-acetyl-(R)-carnitine + CoA</text>
        <dbReference type="Rhea" id="RHEA:21136"/>
        <dbReference type="ChEBI" id="CHEBI:16347"/>
        <dbReference type="ChEBI" id="CHEBI:57287"/>
        <dbReference type="ChEBI" id="CHEBI:57288"/>
        <dbReference type="ChEBI" id="CHEBI:57589"/>
        <dbReference type="EC" id="2.3.1.7"/>
    </reaction>
</comment>
<keyword evidence="24" id="KW-1185">Reference proteome</keyword>
<comment type="subcellular location">
    <subcellularLocation>
        <location evidence="2">Mitochondrion inner membrane</location>
        <topology evidence="2">Peripheral membrane protein</topology>
        <orientation evidence="2">Matrix side</orientation>
    </subcellularLocation>
    <subcellularLocation>
        <location evidence="1">Peroxisome</location>
    </subcellularLocation>
</comment>
<evidence type="ECO:0000256" key="8">
    <source>
        <dbReference type="ARBA" id="ARBA00022946"/>
    </source>
</evidence>
<dbReference type="InterPro" id="IPR000542">
    <property type="entry name" value="Carn_acyl_trans"/>
</dbReference>
<dbReference type="AlphaFoldDB" id="A0A9N8VI55"/>
<evidence type="ECO:0000256" key="1">
    <source>
        <dbReference type="ARBA" id="ARBA00004275"/>
    </source>
</evidence>
<dbReference type="PANTHER" id="PTHR22589:SF103">
    <property type="entry name" value="CARNITINE O-ACETYL-TRANSFERASE, ISOFORM A-RELATED"/>
    <property type="match status" value="1"/>
</dbReference>
<dbReference type="SUPFAM" id="SSF51735">
    <property type="entry name" value="NAD(P)-binding Rossmann-fold domains"/>
    <property type="match status" value="1"/>
</dbReference>
<evidence type="ECO:0000313" key="23">
    <source>
        <dbReference type="EMBL" id="CAG8450675.1"/>
    </source>
</evidence>
<evidence type="ECO:0000256" key="18">
    <source>
        <dbReference type="PIRSR" id="PIRSR600542-1"/>
    </source>
</evidence>
<comment type="similarity">
    <text evidence="3 19">Belongs to the carnitine/choline acetyltransferase family.</text>
</comment>
<evidence type="ECO:0000256" key="13">
    <source>
        <dbReference type="ARBA" id="ARBA00023315"/>
    </source>
</evidence>
<dbReference type="PROSITE" id="PS00440">
    <property type="entry name" value="ACYLTRANSF_C_2"/>
    <property type="match status" value="1"/>
</dbReference>
<dbReference type="FunFam" id="3.30.559.70:FF:000007">
    <property type="entry name" value="Carnitine O-acetyltransferase, mitochondrial"/>
    <property type="match status" value="1"/>
</dbReference>
<evidence type="ECO:0000256" key="12">
    <source>
        <dbReference type="ARBA" id="ARBA00023140"/>
    </source>
</evidence>
<keyword evidence="9" id="KW-0443">Lipid metabolism</keyword>
<dbReference type="Pfam" id="PF00755">
    <property type="entry name" value="Carn_acyltransf"/>
    <property type="match status" value="1"/>
</dbReference>
<feature type="domain" description="CoA-binding" evidence="22">
    <location>
        <begin position="659"/>
        <end position="767"/>
    </location>
</feature>
<dbReference type="Gene3D" id="3.30.559.70">
    <property type="entry name" value="Choline/Carnitine o-acyltransferase, domain 2"/>
    <property type="match status" value="1"/>
</dbReference>
<dbReference type="GO" id="GO:0004092">
    <property type="term" value="F:carnitine O-acetyltransferase activity"/>
    <property type="evidence" value="ECO:0007669"/>
    <property type="project" value="UniProtKB-EC"/>
</dbReference>
<feature type="domain" description="Choline/carnitine acyltransferase" evidence="21">
    <location>
        <begin position="47"/>
        <end position="594"/>
    </location>
</feature>
<keyword evidence="8" id="KW-0809">Transit peptide</keyword>
<dbReference type="Gene3D" id="3.30.559.10">
    <property type="entry name" value="Chloramphenicol acetyltransferase-like domain"/>
    <property type="match status" value="1"/>
</dbReference>
<dbReference type="EMBL" id="CAJVPL010000124">
    <property type="protein sequence ID" value="CAG8450675.1"/>
    <property type="molecule type" value="Genomic_DNA"/>
</dbReference>
<evidence type="ECO:0000256" key="17">
    <source>
        <dbReference type="ARBA" id="ARBA00073438"/>
    </source>
</evidence>
<name>A0A9N8VI55_9GLOM</name>
<evidence type="ECO:0000256" key="10">
    <source>
        <dbReference type="ARBA" id="ARBA00023128"/>
    </source>
</evidence>
<evidence type="ECO:0000256" key="19">
    <source>
        <dbReference type="RuleBase" id="RU003801"/>
    </source>
</evidence>
<dbReference type="GO" id="GO:0009437">
    <property type="term" value="P:carnitine metabolic process"/>
    <property type="evidence" value="ECO:0007669"/>
    <property type="project" value="TreeGrafter"/>
</dbReference>
<dbReference type="Gene3D" id="3.40.50.720">
    <property type="entry name" value="NAD(P)-binding Rossmann-like Domain"/>
    <property type="match status" value="1"/>
</dbReference>
<keyword evidence="6" id="KW-0999">Mitochondrion inner membrane</keyword>
<keyword evidence="13 19" id="KW-0012">Acyltransferase</keyword>
<proteinExistence type="inferred from homology"/>
<keyword evidence="10" id="KW-0496">Mitochondrion</keyword>
<keyword evidence="4" id="KW-0813">Transport</keyword>
<comment type="function">
    <text evidence="15">Carnitine acetylase is specific for short chain fatty acids. Carnitine acetylase seems to affect the flux through the pyruvate dehydrogenase complex. It may be involved as well in the transport of acetyl-CoA into mitochondria.</text>
</comment>
<organism evidence="23 24">
    <name type="scientific">Ambispora gerdemannii</name>
    <dbReference type="NCBI Taxonomy" id="144530"/>
    <lineage>
        <taxon>Eukaryota</taxon>
        <taxon>Fungi</taxon>
        <taxon>Fungi incertae sedis</taxon>
        <taxon>Mucoromycota</taxon>
        <taxon>Glomeromycotina</taxon>
        <taxon>Glomeromycetes</taxon>
        <taxon>Archaeosporales</taxon>
        <taxon>Ambisporaceae</taxon>
        <taxon>Ambispora</taxon>
    </lineage>
</organism>
<evidence type="ECO:0000256" key="20">
    <source>
        <dbReference type="SAM" id="MobiDB-lite"/>
    </source>
</evidence>